<dbReference type="PANTHER" id="PTHR46579">
    <property type="entry name" value="F5/8 TYPE C DOMAIN-CONTAINING PROTEIN-RELATED"/>
    <property type="match status" value="1"/>
</dbReference>
<name>A0A6J1PSN2_9HYME</name>
<dbReference type="AlphaFoldDB" id="A0A6J1PSN2"/>
<protein>
    <submittedName>
        <fullName evidence="2">Uncharacterized protein LOC112455238</fullName>
    </submittedName>
</protein>
<dbReference type="RefSeq" id="XP_024872804.1">
    <property type="nucleotide sequence ID" value="XM_025017036.1"/>
</dbReference>
<dbReference type="GeneID" id="112455238"/>
<evidence type="ECO:0000313" key="2">
    <source>
        <dbReference type="RefSeq" id="XP_024872804.1"/>
    </source>
</evidence>
<accession>A0A6J1PSN2</accession>
<sequence length="362" mass="41685">MINELPPHIRTKYIIPAGLWVDKSQPNMNVFGDIFVRQANELSTVGISWNYKGKDVTSKFFPLLSSVDSVARCKMLNMKQFNGSFGCTYCLHPTEQINNVAKYPISANIPVLRSDYDIKELMKKSVTLGTVTDEDTFGIKGPSFLMNLKYFDLADSLPPDYMHSVLIGAIRQITETILTSVKKKYYIGQSYKMDIINNRLLSISPPKIITRTPRSLKERKLWRASEWRSWLLFYSLPCLRGVLPNKYLRHWSLLVNAMNILLQDSITQTALATARSLLIKFVVKLQSLYGKEAMTYNVHLLLHLWKSVENFGPLWAHNTFVFENVNRLLLKNKHSPARIIPQFTRRILLFQNITSFSDKTTI</sequence>
<reference evidence="2" key="1">
    <citation type="submission" date="2025-08" db="UniProtKB">
        <authorList>
            <consortium name="RefSeq"/>
        </authorList>
    </citation>
    <scope>IDENTIFICATION</scope>
    <source>
        <tissue evidence="2">Whole body</tissue>
    </source>
</reference>
<proteinExistence type="predicted"/>
<dbReference type="PANTHER" id="PTHR46579:SF1">
    <property type="entry name" value="F5_8 TYPE C DOMAIN-CONTAINING PROTEIN"/>
    <property type="match status" value="1"/>
</dbReference>
<evidence type="ECO:0000313" key="1">
    <source>
        <dbReference type="Proteomes" id="UP000504618"/>
    </source>
</evidence>
<organism evidence="1 2">
    <name type="scientific">Temnothorax curvispinosus</name>
    <dbReference type="NCBI Taxonomy" id="300111"/>
    <lineage>
        <taxon>Eukaryota</taxon>
        <taxon>Metazoa</taxon>
        <taxon>Ecdysozoa</taxon>
        <taxon>Arthropoda</taxon>
        <taxon>Hexapoda</taxon>
        <taxon>Insecta</taxon>
        <taxon>Pterygota</taxon>
        <taxon>Neoptera</taxon>
        <taxon>Endopterygota</taxon>
        <taxon>Hymenoptera</taxon>
        <taxon>Apocrita</taxon>
        <taxon>Aculeata</taxon>
        <taxon>Formicoidea</taxon>
        <taxon>Formicidae</taxon>
        <taxon>Myrmicinae</taxon>
        <taxon>Temnothorax</taxon>
    </lineage>
</organism>
<dbReference type="OrthoDB" id="8194903at2759"/>
<dbReference type="Proteomes" id="UP000504618">
    <property type="component" value="Unplaced"/>
</dbReference>
<keyword evidence="1" id="KW-1185">Reference proteome</keyword>
<gene>
    <name evidence="2" type="primary">LOC112455238</name>
</gene>